<feature type="domain" description="PP4R3 EVH1-like" evidence="7">
    <location>
        <begin position="52"/>
        <end position="147"/>
    </location>
</feature>
<dbReference type="AlphaFoldDB" id="A0A0X3PVD7"/>
<evidence type="ECO:0000256" key="1">
    <source>
        <dbReference type="ARBA" id="ARBA00004123"/>
    </source>
</evidence>
<dbReference type="GO" id="GO:0072542">
    <property type="term" value="F:protein phosphatase activator activity"/>
    <property type="evidence" value="ECO:0007669"/>
    <property type="project" value="TreeGrafter"/>
</dbReference>
<feature type="non-terminal residue" evidence="8">
    <location>
        <position position="1"/>
    </location>
</feature>
<reference evidence="8" key="1">
    <citation type="submission" date="2016-01" db="EMBL/GenBank/DDBJ databases">
        <title>Reference transcriptome for the parasite Schistocephalus solidus: insights into the molecular evolution of parasitism.</title>
        <authorList>
            <person name="Hebert F.O."/>
            <person name="Grambauer S."/>
            <person name="Barber I."/>
            <person name="Landry C.R."/>
            <person name="Aubin-Horth N."/>
        </authorList>
    </citation>
    <scope>NUCLEOTIDE SEQUENCE</scope>
</reference>
<dbReference type="SUPFAM" id="SSF48371">
    <property type="entry name" value="ARM repeat"/>
    <property type="match status" value="1"/>
</dbReference>
<evidence type="ECO:0000256" key="5">
    <source>
        <dbReference type="SAM" id="SignalP"/>
    </source>
</evidence>
<dbReference type="InterPro" id="IPR011993">
    <property type="entry name" value="PH-like_dom_sf"/>
</dbReference>
<gene>
    <name evidence="8" type="primary">PP4R3</name>
    <name evidence="8" type="ORF">TR153322</name>
</gene>
<evidence type="ECO:0000256" key="4">
    <source>
        <dbReference type="SAM" id="MobiDB-lite"/>
    </source>
</evidence>
<comment type="subcellular location">
    <subcellularLocation>
        <location evidence="1">Nucleus</location>
    </subcellularLocation>
</comment>
<comment type="similarity">
    <text evidence="2">Belongs to the SMEK family.</text>
</comment>
<dbReference type="Gene3D" id="2.30.29.30">
    <property type="entry name" value="Pleckstrin-homology domain (PH domain)/Phosphotyrosine-binding domain (PTB)"/>
    <property type="match status" value="1"/>
</dbReference>
<protein>
    <submittedName>
        <fullName evidence="8">Serine/threonine-protein phosphatase 4 regulatory subunit 3</fullName>
    </submittedName>
</protein>
<feature type="region of interest" description="Disordered" evidence="4">
    <location>
        <begin position="881"/>
        <end position="1061"/>
    </location>
</feature>
<accession>A0A0X3PVD7</accession>
<feature type="compositionally biased region" description="Acidic residues" evidence="4">
    <location>
        <begin position="902"/>
        <end position="919"/>
    </location>
</feature>
<feature type="compositionally biased region" description="Acidic residues" evidence="4">
    <location>
        <begin position="990"/>
        <end position="1006"/>
    </location>
</feature>
<dbReference type="GO" id="GO:0030289">
    <property type="term" value="C:protein phosphatase 4 complex"/>
    <property type="evidence" value="ECO:0007669"/>
    <property type="project" value="TreeGrafter"/>
</dbReference>
<dbReference type="InterPro" id="IPR051137">
    <property type="entry name" value="PP4R3-like"/>
</dbReference>
<keyword evidence="5" id="KW-0732">Signal</keyword>
<dbReference type="GO" id="GO:0006974">
    <property type="term" value="P:DNA damage response"/>
    <property type="evidence" value="ECO:0007669"/>
    <property type="project" value="TreeGrafter"/>
</dbReference>
<dbReference type="FunFam" id="2.30.29.30:FF:000051">
    <property type="entry name" value="Serine/threonine-protein phosphatase 4 regulatory subunit 3B"/>
    <property type="match status" value="1"/>
</dbReference>
<dbReference type="SUPFAM" id="SSF50729">
    <property type="entry name" value="PH domain-like"/>
    <property type="match status" value="1"/>
</dbReference>
<dbReference type="GO" id="GO:0005654">
    <property type="term" value="C:nucleoplasm"/>
    <property type="evidence" value="ECO:0007669"/>
    <property type="project" value="TreeGrafter"/>
</dbReference>
<feature type="region of interest" description="Disordered" evidence="4">
    <location>
        <begin position="788"/>
        <end position="839"/>
    </location>
</feature>
<dbReference type="Gene3D" id="1.25.10.10">
    <property type="entry name" value="Leucine-rich Repeat Variant"/>
    <property type="match status" value="1"/>
</dbReference>
<keyword evidence="3" id="KW-0539">Nucleus</keyword>
<evidence type="ECO:0000256" key="2">
    <source>
        <dbReference type="ARBA" id="ARBA00008809"/>
    </source>
</evidence>
<dbReference type="Pfam" id="PF04802">
    <property type="entry name" value="PP4R3"/>
    <property type="match status" value="1"/>
</dbReference>
<dbReference type="InterPro" id="IPR011989">
    <property type="entry name" value="ARM-like"/>
</dbReference>
<organism evidence="8">
    <name type="scientific">Schistocephalus solidus</name>
    <name type="common">Tapeworm</name>
    <dbReference type="NCBI Taxonomy" id="70667"/>
    <lineage>
        <taxon>Eukaryota</taxon>
        <taxon>Metazoa</taxon>
        <taxon>Spiralia</taxon>
        <taxon>Lophotrochozoa</taxon>
        <taxon>Platyhelminthes</taxon>
        <taxon>Cestoda</taxon>
        <taxon>Eucestoda</taxon>
        <taxon>Diphyllobothriidea</taxon>
        <taxon>Diphyllobothriidae</taxon>
        <taxon>Schistocephalus</taxon>
    </lineage>
</organism>
<feature type="compositionally biased region" description="Basic and acidic residues" evidence="4">
    <location>
        <begin position="827"/>
        <end position="839"/>
    </location>
</feature>
<dbReference type="PANTHER" id="PTHR23318">
    <property type="entry name" value="ATP SYNTHASE GAMMA-RELATED"/>
    <property type="match status" value="1"/>
</dbReference>
<evidence type="ECO:0000313" key="8">
    <source>
        <dbReference type="EMBL" id="JAP55815.1"/>
    </source>
</evidence>
<feature type="chain" id="PRO_5007051334" evidence="5">
    <location>
        <begin position="22"/>
        <end position="1061"/>
    </location>
</feature>
<feature type="compositionally biased region" description="Acidic residues" evidence="4">
    <location>
        <begin position="721"/>
        <end position="741"/>
    </location>
</feature>
<dbReference type="Pfam" id="PF22972">
    <property type="entry name" value="EVH1_PP4R3"/>
    <property type="match status" value="1"/>
</dbReference>
<dbReference type="InterPro" id="IPR016024">
    <property type="entry name" value="ARM-type_fold"/>
</dbReference>
<evidence type="ECO:0000259" key="6">
    <source>
        <dbReference type="Pfam" id="PF04802"/>
    </source>
</evidence>
<feature type="domain" description="Serine/threonine-protein phosphatase 4 regulatory subunit 3-like central" evidence="6">
    <location>
        <begin position="195"/>
        <end position="682"/>
    </location>
</feature>
<name>A0A0X3PVD7_SCHSO</name>
<feature type="compositionally biased region" description="Polar residues" evidence="4">
    <location>
        <begin position="1009"/>
        <end position="1022"/>
    </location>
</feature>
<dbReference type="PANTHER" id="PTHR23318:SF0">
    <property type="entry name" value="SERINE_THREONINE-PROTEIN PHOSPHATASE 4 REGULATORY SUBUNIT 3"/>
    <property type="match status" value="1"/>
</dbReference>
<feature type="compositionally biased region" description="Basic and acidic residues" evidence="4">
    <location>
        <begin position="806"/>
        <end position="816"/>
    </location>
</feature>
<sequence length="1061" mass="119409">QNGPTHWLRIAVVDLISSVFGCLWVEIGQDSLIEVFPEEVNRNMSTSEANTRRRVKLYMLNEERQWDDKGTGHVSALYTEQNNIALVVISETDGSCLLESKIQSDTAYQKQQETLIVWSEGDNMDLALSFQEKAGCDDIWEKICRVQGKDPSVEITQDVVDESDDADDVESYTPNTSQSLQTFELPPCELSRLEEIAELVGQPQGILQKRERIVAILERTNYLRQLVDLFHKAEDLEDIESLHHLYEIFRQLILFNKQNLYEILFSDELIMEVIGILEYSPSGRTRHREFLKNQAKFKEVLPLHNPELVNKIHQTYRVQYIQDCCLPPPCLFDDQTMHVLKSFITLNKIEIISALQDDEEFMLQLFNRLKSPSTSEAYRRELALFVKEFCNLSVQTDQKDNFLNCLFSHGALSTVEVLLMFDDRDVKAAALEILHAFVENQPSVVREYVYKDNHHLPDDNRILINLMITQLLNDSDPELSDAFLLGYMLRMLIDPDNMNNTGGRSEKTEFLSFFYKRCIGTLAKPLFDNTVHEKPLHDDYHTALVLSNVLELLTFCIENHAYHMKNYCLHRDVVKRVLTLLSSHHKFLVLGALRLLRRVVNLKEEFYNRYLVKNNLFKPVVELFISNGHRYNMIDSAIIELFDYIRAENINLLITHVVEKHWDSLKGVTYVQTFTGLKELYDTLHRPNRTDSPLVFGQQGSINVFPLRTATNTRFHRTTAEFDDEEEQWFGQDDDDDEEESSPTGILTQAGVTADSQSGGGGGLLSTPLGTSMDSLVYCRAPMLSMTASLSSPPSSFDRTAALTGDDEKLEKKSPERAPPVHGPIPLHERINPERIDSPHPLRHSLLRQSAPISIHIKSTVLNGNACPDAANKTAATIIESSGVEPDNDVNSKGSKSKDLSSPDEDVEVDNGQEEEGRDGEDSKNKLTDSASSRLVRHVAKRARMLPNKHGKRPAFIAAKGSNETAIDNDALEPTAAAEKVDGIVGLVDYSDEESDDDTEDSEPENAEGTASSDTATISSLPAISDVTKCDTTEGAPVADSQQPEAKSPSASTLAAEVETS</sequence>
<feature type="compositionally biased region" description="Polar residues" evidence="4">
    <location>
        <begin position="1040"/>
        <end position="1061"/>
    </location>
</feature>
<proteinExistence type="inferred from homology"/>
<dbReference type="InterPro" id="IPR006887">
    <property type="entry name" value="P4R3-like_central_dom"/>
</dbReference>
<feature type="compositionally biased region" description="Basic residues" evidence="4">
    <location>
        <begin position="935"/>
        <end position="953"/>
    </location>
</feature>
<evidence type="ECO:0000256" key="3">
    <source>
        <dbReference type="ARBA" id="ARBA00023242"/>
    </source>
</evidence>
<feature type="signal peptide" evidence="5">
    <location>
        <begin position="1"/>
        <end position="21"/>
    </location>
</feature>
<feature type="region of interest" description="Disordered" evidence="4">
    <location>
        <begin position="721"/>
        <end position="743"/>
    </location>
</feature>
<evidence type="ECO:0000259" key="7">
    <source>
        <dbReference type="Pfam" id="PF22972"/>
    </source>
</evidence>
<dbReference type="InterPro" id="IPR055236">
    <property type="entry name" value="EVH1_PP4R3"/>
</dbReference>
<dbReference type="EMBL" id="GEEE01007410">
    <property type="protein sequence ID" value="JAP55815.1"/>
    <property type="molecule type" value="Transcribed_RNA"/>
</dbReference>